<protein>
    <recommendedName>
        <fullName evidence="3">Carrier domain-containing protein</fullName>
    </recommendedName>
</protein>
<evidence type="ECO:0000313" key="4">
    <source>
        <dbReference type="EMBL" id="QIS10022.1"/>
    </source>
</evidence>
<evidence type="ECO:0000259" key="3">
    <source>
        <dbReference type="PROSITE" id="PS50075"/>
    </source>
</evidence>
<dbReference type="Proteomes" id="UP000503540">
    <property type="component" value="Chromosome"/>
</dbReference>
<dbReference type="KEGG" id="nah:F5544_10620"/>
<evidence type="ECO:0000256" key="2">
    <source>
        <dbReference type="ARBA" id="ARBA00022553"/>
    </source>
</evidence>
<dbReference type="EMBL" id="CP046172">
    <property type="protein sequence ID" value="QIS10022.1"/>
    <property type="molecule type" value="Genomic_DNA"/>
</dbReference>
<dbReference type="GO" id="GO:0043041">
    <property type="term" value="P:amino acid activation for nonribosomal peptide biosynthetic process"/>
    <property type="evidence" value="ECO:0007669"/>
    <property type="project" value="TreeGrafter"/>
</dbReference>
<dbReference type="Pfam" id="PF00550">
    <property type="entry name" value="PP-binding"/>
    <property type="match status" value="1"/>
</dbReference>
<dbReference type="PROSITE" id="PS00012">
    <property type="entry name" value="PHOSPHOPANTETHEINE"/>
    <property type="match status" value="1"/>
</dbReference>
<dbReference type="InterPro" id="IPR009081">
    <property type="entry name" value="PP-bd_ACP"/>
</dbReference>
<dbReference type="SUPFAM" id="SSF47336">
    <property type="entry name" value="ACP-like"/>
    <property type="match status" value="1"/>
</dbReference>
<evidence type="ECO:0000256" key="1">
    <source>
        <dbReference type="ARBA" id="ARBA00022450"/>
    </source>
</evidence>
<proteinExistence type="predicted"/>
<dbReference type="GO" id="GO:0044550">
    <property type="term" value="P:secondary metabolite biosynthetic process"/>
    <property type="evidence" value="ECO:0007669"/>
    <property type="project" value="TreeGrafter"/>
</dbReference>
<keyword evidence="5" id="KW-1185">Reference proteome</keyword>
<feature type="domain" description="Carrier" evidence="3">
    <location>
        <begin position="83"/>
        <end position="160"/>
    </location>
</feature>
<organism evidence="4 5">
    <name type="scientific">Nocardia arthritidis</name>
    <dbReference type="NCBI Taxonomy" id="228602"/>
    <lineage>
        <taxon>Bacteria</taxon>
        <taxon>Bacillati</taxon>
        <taxon>Actinomycetota</taxon>
        <taxon>Actinomycetes</taxon>
        <taxon>Mycobacteriales</taxon>
        <taxon>Nocardiaceae</taxon>
        <taxon>Nocardia</taxon>
    </lineage>
</organism>
<keyword evidence="2" id="KW-0597">Phosphoprotein</keyword>
<dbReference type="PANTHER" id="PTHR45527:SF12">
    <property type="entry name" value="NONRIBOSOMAL PEPTIDE SYNTHETASE IVOA"/>
    <property type="match status" value="1"/>
</dbReference>
<dbReference type="PROSITE" id="PS50075">
    <property type="entry name" value="CARRIER"/>
    <property type="match status" value="1"/>
</dbReference>
<reference evidence="4 5" key="1">
    <citation type="journal article" date="2019" name="ACS Chem. Biol.">
        <title>Identification and Mobilization of a Cryptic Antibiotic Biosynthesis Gene Locus from a Human-Pathogenic Nocardia Isolate.</title>
        <authorList>
            <person name="Herisse M."/>
            <person name="Ishida K."/>
            <person name="Porter J.L."/>
            <person name="Howden B."/>
            <person name="Hertweck C."/>
            <person name="Stinear T.P."/>
            <person name="Pidot S.J."/>
        </authorList>
    </citation>
    <scope>NUCLEOTIDE SEQUENCE [LARGE SCALE GENOMIC DNA]</scope>
    <source>
        <strain evidence="4 5">AUSMDU00012717</strain>
    </source>
</reference>
<dbReference type="GO" id="GO:0005737">
    <property type="term" value="C:cytoplasm"/>
    <property type="evidence" value="ECO:0007669"/>
    <property type="project" value="TreeGrafter"/>
</dbReference>
<name>A0A6G9Y9Y6_9NOCA</name>
<evidence type="ECO:0000313" key="5">
    <source>
        <dbReference type="Proteomes" id="UP000503540"/>
    </source>
</evidence>
<keyword evidence="1" id="KW-0596">Phosphopantetheine</keyword>
<dbReference type="Gene3D" id="1.10.1200.10">
    <property type="entry name" value="ACP-like"/>
    <property type="match status" value="1"/>
</dbReference>
<dbReference type="AlphaFoldDB" id="A0A6G9Y9Y6"/>
<dbReference type="PANTHER" id="PTHR45527">
    <property type="entry name" value="NONRIBOSOMAL PEPTIDE SYNTHETASE"/>
    <property type="match status" value="1"/>
</dbReference>
<accession>A0A6G9Y9Y6</accession>
<sequence>MYKEFENCPADKTSAVSHRLSLARPRRACRESRASADSRGGKRFGRVPEQWSMTVPPDDLAARLARLSPAKRAVVERMVNGNAEPTPVEAELIRIWREVFENDRIGLTDSFHALGGDSITSLRVVVRAAAAGISITSRQILAEETIERLARVADVPGDGTIGS</sequence>
<dbReference type="InterPro" id="IPR006162">
    <property type="entry name" value="Ppantetheine_attach_site"/>
</dbReference>
<gene>
    <name evidence="4" type="ORF">F5544_10620</name>
</gene>
<dbReference type="InterPro" id="IPR036736">
    <property type="entry name" value="ACP-like_sf"/>
</dbReference>
<dbReference type="GO" id="GO:0031177">
    <property type="term" value="F:phosphopantetheine binding"/>
    <property type="evidence" value="ECO:0007669"/>
    <property type="project" value="TreeGrafter"/>
</dbReference>